<sequence length="66" mass="7484">MLRWPPDAFWRATTWDVMRAQAGYLASKGVKREGGGKAGLTGEDVKSLKSFMERVEREDAQRKRVA</sequence>
<dbReference type="Proteomes" id="UP000676565">
    <property type="component" value="Unassembled WGS sequence"/>
</dbReference>
<name>A0ABS5BNT9_9BACT</name>
<keyword evidence="2" id="KW-1185">Reference proteome</keyword>
<comment type="caution">
    <text evidence="1">The sequence shown here is derived from an EMBL/GenBank/DDBJ whole genome shotgun (WGS) entry which is preliminary data.</text>
</comment>
<proteinExistence type="predicted"/>
<reference evidence="1 2" key="1">
    <citation type="submission" date="2021-04" db="EMBL/GenBank/DDBJ databases">
        <authorList>
            <person name="Ivanova A."/>
        </authorList>
    </citation>
    <scope>NUCLEOTIDE SEQUENCE [LARGE SCALE GENOMIC DNA]</scope>
    <source>
        <strain evidence="1 2">G18</strain>
    </source>
</reference>
<evidence type="ECO:0000313" key="1">
    <source>
        <dbReference type="EMBL" id="MBP3955390.1"/>
    </source>
</evidence>
<evidence type="ECO:0000313" key="2">
    <source>
        <dbReference type="Proteomes" id="UP000676565"/>
    </source>
</evidence>
<dbReference type="EMBL" id="JAGKQQ010000001">
    <property type="protein sequence ID" value="MBP3955390.1"/>
    <property type="molecule type" value="Genomic_DNA"/>
</dbReference>
<organism evidence="1 2">
    <name type="scientific">Gemmata palustris</name>
    <dbReference type="NCBI Taxonomy" id="2822762"/>
    <lineage>
        <taxon>Bacteria</taxon>
        <taxon>Pseudomonadati</taxon>
        <taxon>Planctomycetota</taxon>
        <taxon>Planctomycetia</taxon>
        <taxon>Gemmatales</taxon>
        <taxon>Gemmataceae</taxon>
        <taxon>Gemmata</taxon>
    </lineage>
</organism>
<dbReference type="RefSeq" id="WP_210653472.1">
    <property type="nucleotide sequence ID" value="NZ_JAGKQQ010000001.1"/>
</dbReference>
<gene>
    <name evidence="1" type="ORF">J8F10_08865</name>
</gene>
<protein>
    <recommendedName>
        <fullName evidence="3">Phage tail assembly chaperone</fullName>
    </recommendedName>
</protein>
<accession>A0ABS5BNT9</accession>
<evidence type="ECO:0008006" key="3">
    <source>
        <dbReference type="Google" id="ProtNLM"/>
    </source>
</evidence>